<accession>A0A7S1T4B4</accession>
<proteinExistence type="predicted"/>
<dbReference type="EMBL" id="HBGH01000152">
    <property type="protein sequence ID" value="CAD9220260.1"/>
    <property type="molecule type" value="Transcribed_RNA"/>
</dbReference>
<keyword evidence="2" id="KW-0472">Membrane</keyword>
<evidence type="ECO:0000313" key="3">
    <source>
        <dbReference type="EMBL" id="CAD9220260.1"/>
    </source>
</evidence>
<sequence>MPRVQEDTGEFRKRGTRAGTIARAVLYGVQALASFAAMVTSGVQSFPNDVTVEPYVAVLLASILSFAFSSTMAILYSIHLVGDRKFLRCAAAWTVEVTIVVCLLLFLTASMSAGSYLCYIVTCGVYVATPLLASIEVGLYIPLLVLLILGEPYYFASPAQGERPSDDLEAPVERNSTFPSPGQPTSGVYL</sequence>
<feature type="compositionally biased region" description="Polar residues" evidence="1">
    <location>
        <begin position="174"/>
        <end position="190"/>
    </location>
</feature>
<feature type="region of interest" description="Disordered" evidence="1">
    <location>
        <begin position="160"/>
        <end position="190"/>
    </location>
</feature>
<feature type="transmembrane region" description="Helical" evidence="2">
    <location>
        <begin position="21"/>
        <end position="43"/>
    </location>
</feature>
<evidence type="ECO:0000256" key="1">
    <source>
        <dbReference type="SAM" id="MobiDB-lite"/>
    </source>
</evidence>
<protein>
    <recommendedName>
        <fullName evidence="4">MARVEL domain-containing protein</fullName>
    </recommendedName>
</protein>
<dbReference type="AlphaFoldDB" id="A0A7S1T4B4"/>
<name>A0A7S1T4B4_9RHOD</name>
<feature type="transmembrane region" description="Helical" evidence="2">
    <location>
        <begin position="90"/>
        <end position="107"/>
    </location>
</feature>
<keyword evidence="2" id="KW-1133">Transmembrane helix</keyword>
<reference evidence="3" key="1">
    <citation type="submission" date="2021-01" db="EMBL/GenBank/DDBJ databases">
        <authorList>
            <person name="Corre E."/>
            <person name="Pelletier E."/>
            <person name="Niang G."/>
            <person name="Scheremetjew M."/>
            <person name="Finn R."/>
            <person name="Kale V."/>
            <person name="Holt S."/>
            <person name="Cochrane G."/>
            <person name="Meng A."/>
            <person name="Brown T."/>
            <person name="Cohen L."/>
        </authorList>
    </citation>
    <scope>NUCLEOTIDE SEQUENCE</scope>
    <source>
        <strain evidence="3">SAG 36.94</strain>
    </source>
</reference>
<organism evidence="3">
    <name type="scientific">Compsopogon caeruleus</name>
    <dbReference type="NCBI Taxonomy" id="31354"/>
    <lineage>
        <taxon>Eukaryota</taxon>
        <taxon>Rhodophyta</taxon>
        <taxon>Compsopogonophyceae</taxon>
        <taxon>Compsopogonales</taxon>
        <taxon>Compsopogonaceae</taxon>
        <taxon>Compsopogon</taxon>
    </lineage>
</organism>
<feature type="transmembrane region" description="Helical" evidence="2">
    <location>
        <begin position="55"/>
        <end position="78"/>
    </location>
</feature>
<keyword evidence="2" id="KW-0812">Transmembrane</keyword>
<evidence type="ECO:0000256" key="2">
    <source>
        <dbReference type="SAM" id="Phobius"/>
    </source>
</evidence>
<gene>
    <name evidence="3" type="ORF">CCAE0312_LOCUS67</name>
</gene>
<evidence type="ECO:0008006" key="4">
    <source>
        <dbReference type="Google" id="ProtNLM"/>
    </source>
</evidence>